<feature type="compositionally biased region" description="Basic and acidic residues" evidence="11">
    <location>
        <begin position="638"/>
        <end position="651"/>
    </location>
</feature>
<feature type="binding site" evidence="10">
    <location>
        <position position="452"/>
    </location>
    <ligand>
        <name>S-adenosyl-L-methionine</name>
        <dbReference type="ChEBI" id="CHEBI:59789"/>
    </ligand>
</feature>
<dbReference type="InterPro" id="IPR029063">
    <property type="entry name" value="SAM-dependent_MTases_sf"/>
</dbReference>
<dbReference type="InterPro" id="IPR018314">
    <property type="entry name" value="RsmB/NOL1/NOP2-like_CS"/>
</dbReference>
<evidence type="ECO:0000256" key="7">
    <source>
        <dbReference type="ARBA" id="ARBA00022884"/>
    </source>
</evidence>
<dbReference type="GO" id="GO:0070475">
    <property type="term" value="P:rRNA base methylation"/>
    <property type="evidence" value="ECO:0007669"/>
    <property type="project" value="TreeGrafter"/>
</dbReference>
<keyword evidence="14" id="KW-1185">Reference proteome</keyword>
<feature type="active site" description="Nucleophile" evidence="10">
    <location>
        <position position="509"/>
    </location>
</feature>
<feature type="compositionally biased region" description="Acidic residues" evidence="11">
    <location>
        <begin position="609"/>
        <end position="626"/>
    </location>
</feature>
<protein>
    <recommendedName>
        <fullName evidence="9">Nucleolar protein 2</fullName>
    </recommendedName>
</protein>
<keyword evidence="8" id="KW-0539">Nucleus</keyword>
<dbReference type="Pfam" id="PF22458">
    <property type="entry name" value="RsmF-B_ferredox"/>
    <property type="match status" value="1"/>
</dbReference>
<dbReference type="KEGG" id="mbe:MBM_05624"/>
<dbReference type="InterPro" id="IPR001678">
    <property type="entry name" value="MeTrfase_RsmB-F_NOP2_dom"/>
</dbReference>
<dbReference type="GeneID" id="18761559"/>
<feature type="binding site" evidence="10">
    <location>
        <begin position="384"/>
        <end position="390"/>
    </location>
    <ligand>
        <name>S-adenosyl-L-methionine</name>
        <dbReference type="ChEBI" id="CHEBI:59789"/>
    </ligand>
</feature>
<dbReference type="Gene3D" id="3.40.50.150">
    <property type="entry name" value="Vaccinia Virus protein VP39"/>
    <property type="match status" value="1"/>
</dbReference>
<dbReference type="PROSITE" id="PS51686">
    <property type="entry name" value="SAM_MT_RSMB_NOP"/>
    <property type="match status" value="1"/>
</dbReference>
<keyword evidence="3" id="KW-0690">Ribosome biogenesis</keyword>
<dbReference type="PROSITE" id="PS01153">
    <property type="entry name" value="NOL1_NOP2_SUN"/>
    <property type="match status" value="1"/>
</dbReference>
<dbReference type="InterPro" id="IPR023267">
    <property type="entry name" value="RCMT"/>
</dbReference>
<reference evidence="13 14" key="1">
    <citation type="journal article" date="2012" name="BMC Genomics">
        <title>Sequencing the genome of Marssonina brunnea reveals fungus-poplar co-evolution.</title>
        <authorList>
            <person name="Zhu S."/>
            <person name="Cao Y.-Z."/>
            <person name="Jiang C."/>
            <person name="Tan B.-Y."/>
            <person name="Wang Z."/>
            <person name="Feng S."/>
            <person name="Zhang L."/>
            <person name="Su X.-H."/>
            <person name="Brejova B."/>
            <person name="Vinar T."/>
            <person name="Xu M."/>
            <person name="Wang M.-X."/>
            <person name="Zhang S.-G."/>
            <person name="Huang M.-R."/>
            <person name="Wu R."/>
            <person name="Zhou Y."/>
        </authorList>
    </citation>
    <scope>NUCLEOTIDE SEQUENCE [LARGE SCALE GENOMIC DNA]</scope>
    <source>
        <strain evidence="13 14">MB_m1</strain>
    </source>
</reference>
<dbReference type="InterPro" id="IPR049560">
    <property type="entry name" value="MeTrfase_RsmB-F_NOP2_cat"/>
</dbReference>
<dbReference type="Pfam" id="PF01189">
    <property type="entry name" value="Methyltr_RsmB-F"/>
    <property type="match status" value="1"/>
</dbReference>
<evidence type="ECO:0000256" key="9">
    <source>
        <dbReference type="ARBA" id="ARBA00082314"/>
    </source>
</evidence>
<feature type="region of interest" description="Disordered" evidence="11">
    <location>
        <begin position="711"/>
        <end position="730"/>
    </location>
</feature>
<keyword evidence="7 10" id="KW-0694">RNA-binding</keyword>
<dbReference type="FunFam" id="3.30.70.1170:FF:000001">
    <property type="entry name" value="Ribosomal RNA methyltransferase Nop2"/>
    <property type="match status" value="1"/>
</dbReference>
<dbReference type="OMA" id="MEFPRVI"/>
<evidence type="ECO:0000313" key="14">
    <source>
        <dbReference type="Proteomes" id="UP000006753"/>
    </source>
</evidence>
<comment type="similarity">
    <text evidence="2 10">Belongs to the class I-like SAM-binding methyltransferase superfamily. RsmB/NOP family.</text>
</comment>
<evidence type="ECO:0000256" key="3">
    <source>
        <dbReference type="ARBA" id="ARBA00022517"/>
    </source>
</evidence>
<feature type="binding site" evidence="10">
    <location>
        <position position="408"/>
    </location>
    <ligand>
        <name>S-adenosyl-L-methionine</name>
        <dbReference type="ChEBI" id="CHEBI:59789"/>
    </ligand>
</feature>
<feature type="binding site" evidence="10">
    <location>
        <position position="435"/>
    </location>
    <ligand>
        <name>S-adenosyl-L-methionine</name>
        <dbReference type="ChEBI" id="CHEBI:59789"/>
    </ligand>
</feature>
<dbReference type="GO" id="GO:0005730">
    <property type="term" value="C:nucleolus"/>
    <property type="evidence" value="ECO:0007669"/>
    <property type="project" value="UniProtKB-SubCell"/>
</dbReference>
<gene>
    <name evidence="13" type="ORF">MBM_05624</name>
</gene>
<dbReference type="AlphaFoldDB" id="K1WFS0"/>
<evidence type="ECO:0000259" key="12">
    <source>
        <dbReference type="PROSITE" id="PS51686"/>
    </source>
</evidence>
<keyword evidence="6 10" id="KW-0949">S-adenosyl-L-methionine</keyword>
<dbReference type="PANTHER" id="PTHR22807">
    <property type="entry name" value="NOP2 YEAST -RELATED NOL1/NOP2/FMU SUN DOMAIN-CONTAINING"/>
    <property type="match status" value="1"/>
</dbReference>
<name>K1WFS0_MARBU</name>
<dbReference type="CDD" id="cd02440">
    <property type="entry name" value="AdoMet_MTases"/>
    <property type="match status" value="1"/>
</dbReference>
<evidence type="ECO:0000256" key="8">
    <source>
        <dbReference type="ARBA" id="ARBA00023242"/>
    </source>
</evidence>
<dbReference type="PRINTS" id="PR02008">
    <property type="entry name" value="RCMTFAMILY"/>
</dbReference>
<dbReference type="STRING" id="1072389.K1WFS0"/>
<evidence type="ECO:0000256" key="10">
    <source>
        <dbReference type="PROSITE-ProRule" id="PRU01023"/>
    </source>
</evidence>
<feature type="domain" description="SAM-dependent MTase RsmB/NOP-type" evidence="12">
    <location>
        <begin position="292"/>
        <end position="580"/>
    </location>
</feature>
<evidence type="ECO:0000313" key="13">
    <source>
        <dbReference type="EMBL" id="EKD16330.1"/>
    </source>
</evidence>
<sequence>MGVGRRMKKQGLPEPLDEAHFTNLKRKAGMSVSESRAESLQYQNTKKRRTSAAEKKEKKAATAGKQKAKGNGAKGMGSPVQKSALKKSKKAVEVPLPDSDEDMGDASDDPEPMGDEFDDLDAEGGLGDDFLESGSEVYDSEDDHKTRAMFSEDEDESDAEEKLTAANIAGLTRKLDEQMAEEAADAQAELEEAALRTNIAGDRPHILDDSESDEEAGPKKNELMAPDLQLLRTRINDTVRVLDDFSNLSEEGRSRAEYTAQLIKDICAYYGYSEYLAEKLFNLFPPKEAFAFFEANETHRPVVIRTNTLRTHRRDLAQALINRGVVLEPVGKWSKIGLQIFESAVPLGATPEYLAGHYILQAASSFLPVMALAPQENERVLDMAAAPGGKTTHIAALMKNTGCIFANDSNKSRAKGLIGNIHRLGAKNTIVCNYDAREFPKVIGGFDRVLLDAPCSGTGVIAKDPSVKTNKTEKDFLMLPHLQKQLLLAAIDSVDHASKTGGYIVYSTCSVTVEENEGVVQYALSRRPNVKLVETGLVFGKEGFTAYMGKTFDKSLKMTRRYYPHAYNVDGFFVSKFKKMRPSPKNATGEKMGVNDQDFVDRRPIPETEEKEDEFGGWEEDEDEELMERAKKGALRRKGIDPKAKRGDQSKKGLKTKPVVEESSAAESATNGAALPKINNDAPEKRQKGKKSKPGPETVVDTLAEVAPEVLKTNGDVAKPKEKKKSKPAAEIAAVVPPVPEQAKTKVQESAVLMGSSKLGILYSGLLRALAFLDVRVPLQKRRGKVSVDLPLYSLVLHDPPESRDLVLGRGDMLTVECGVEASIDTIPYDTILLEESPPTRPFFSGAERTISMDLRVCGGASPLLSSAFGLSVWRTCCATPPLAWESSGVGNWEGALESLNEDRLDYMGVIYQAAAGEESDIQGLFVFELRKWRIGDVGEGTRALNKNYILPSSISYQKQVRGIWGHFIPIYMYISGLLRQYPGSLTQASPVWNATVNYGLCISPEASTRVPVFVP</sequence>
<feature type="compositionally biased region" description="Acidic residues" evidence="11">
    <location>
        <begin position="98"/>
        <end position="122"/>
    </location>
</feature>
<dbReference type="GO" id="GO:0003723">
    <property type="term" value="F:RNA binding"/>
    <property type="evidence" value="ECO:0007669"/>
    <property type="project" value="UniProtKB-UniRule"/>
</dbReference>
<feature type="region of interest" description="Disordered" evidence="11">
    <location>
        <begin position="600"/>
        <end position="700"/>
    </location>
</feature>
<feature type="region of interest" description="Disordered" evidence="11">
    <location>
        <begin position="1"/>
        <end position="161"/>
    </location>
</feature>
<feature type="compositionally biased region" description="Low complexity" evidence="11">
    <location>
        <begin position="61"/>
        <end position="71"/>
    </location>
</feature>
<proteinExistence type="inferred from homology"/>
<evidence type="ECO:0000256" key="5">
    <source>
        <dbReference type="ARBA" id="ARBA00022679"/>
    </source>
</evidence>
<dbReference type="SUPFAM" id="SSF53335">
    <property type="entry name" value="S-adenosyl-L-methionine-dependent methyltransferases"/>
    <property type="match status" value="1"/>
</dbReference>
<dbReference type="NCBIfam" id="TIGR00446">
    <property type="entry name" value="nop2p"/>
    <property type="match status" value="1"/>
</dbReference>
<dbReference type="GO" id="GO:0009383">
    <property type="term" value="F:rRNA (cytosine-C5-)-methyltransferase activity"/>
    <property type="evidence" value="ECO:0007669"/>
    <property type="project" value="TreeGrafter"/>
</dbReference>
<keyword evidence="5 10" id="KW-0808">Transferase</keyword>
<keyword evidence="4 10" id="KW-0489">Methyltransferase</keyword>
<comment type="subcellular location">
    <subcellularLocation>
        <location evidence="1">Nucleus</location>
        <location evidence="1">Nucleolus</location>
    </subcellularLocation>
</comment>
<evidence type="ECO:0000256" key="4">
    <source>
        <dbReference type="ARBA" id="ARBA00022603"/>
    </source>
</evidence>
<organism evidence="13 14">
    <name type="scientific">Marssonina brunnea f. sp. multigermtubi (strain MB_m1)</name>
    <name type="common">Marssonina leaf spot fungus</name>
    <dbReference type="NCBI Taxonomy" id="1072389"/>
    <lineage>
        <taxon>Eukaryota</taxon>
        <taxon>Fungi</taxon>
        <taxon>Dikarya</taxon>
        <taxon>Ascomycota</taxon>
        <taxon>Pezizomycotina</taxon>
        <taxon>Leotiomycetes</taxon>
        <taxon>Helotiales</taxon>
        <taxon>Drepanopezizaceae</taxon>
        <taxon>Drepanopeziza</taxon>
    </lineage>
</organism>
<dbReference type="InParanoid" id="K1WFS0"/>
<dbReference type="PRINTS" id="PR02012">
    <property type="entry name" value="RCMTNOP2"/>
</dbReference>
<dbReference type="InterPro" id="IPR011023">
    <property type="entry name" value="Nop2p"/>
</dbReference>
<dbReference type="OrthoDB" id="427002at2759"/>
<evidence type="ECO:0000256" key="2">
    <source>
        <dbReference type="ARBA" id="ARBA00007494"/>
    </source>
</evidence>
<dbReference type="HOGENOM" id="CLU_005316_3_2_1"/>
<feature type="region of interest" description="Disordered" evidence="11">
    <location>
        <begin position="199"/>
        <end position="222"/>
    </location>
</feature>
<dbReference type="PANTHER" id="PTHR22807:SF30">
    <property type="entry name" value="28S RRNA (CYTOSINE(4447)-C(5))-METHYLTRANSFERASE-RELATED"/>
    <property type="match status" value="1"/>
</dbReference>
<dbReference type="InterPro" id="IPR054728">
    <property type="entry name" value="RsmB-like_ferredoxin"/>
</dbReference>
<dbReference type="InterPro" id="IPR023273">
    <property type="entry name" value="RCMT_NOP2"/>
</dbReference>
<evidence type="ECO:0000256" key="1">
    <source>
        <dbReference type="ARBA" id="ARBA00004604"/>
    </source>
</evidence>
<dbReference type="Gene3D" id="3.30.70.1170">
    <property type="entry name" value="Sun protein, domain 3"/>
    <property type="match status" value="1"/>
</dbReference>
<accession>K1WFS0</accession>
<dbReference type="EMBL" id="JH921439">
    <property type="protein sequence ID" value="EKD16330.1"/>
    <property type="molecule type" value="Genomic_DNA"/>
</dbReference>
<feature type="compositionally biased region" description="Polar residues" evidence="11">
    <location>
        <begin position="32"/>
        <end position="44"/>
    </location>
</feature>
<evidence type="ECO:0000256" key="6">
    <source>
        <dbReference type="ARBA" id="ARBA00022691"/>
    </source>
</evidence>
<feature type="compositionally biased region" description="Basic and acidic residues" evidence="11">
    <location>
        <begin position="51"/>
        <end position="60"/>
    </location>
</feature>
<dbReference type="eggNOG" id="KOG1122">
    <property type="taxonomic scope" value="Eukaryota"/>
</dbReference>
<evidence type="ECO:0000256" key="11">
    <source>
        <dbReference type="SAM" id="MobiDB-lite"/>
    </source>
</evidence>
<dbReference type="GO" id="GO:0000470">
    <property type="term" value="P:maturation of LSU-rRNA"/>
    <property type="evidence" value="ECO:0007669"/>
    <property type="project" value="TreeGrafter"/>
</dbReference>
<dbReference type="Proteomes" id="UP000006753">
    <property type="component" value="Unassembled WGS sequence"/>
</dbReference>